<keyword evidence="3 6" id="KW-0812">Transmembrane</keyword>
<comment type="subcellular location">
    <subcellularLocation>
        <location evidence="1">Cell membrane</location>
        <topology evidence="1">Multi-pass membrane protein</topology>
    </subcellularLocation>
</comment>
<evidence type="ECO:0000313" key="9">
    <source>
        <dbReference type="EMBL" id="PIZ42722.1"/>
    </source>
</evidence>
<evidence type="ECO:0000256" key="6">
    <source>
        <dbReference type="SAM" id="Phobius"/>
    </source>
</evidence>
<evidence type="ECO:0000259" key="8">
    <source>
        <dbReference type="Pfam" id="PF13567"/>
    </source>
</evidence>
<dbReference type="GO" id="GO:0005886">
    <property type="term" value="C:plasma membrane"/>
    <property type="evidence" value="ECO:0007669"/>
    <property type="project" value="UniProtKB-SubCell"/>
</dbReference>
<dbReference type="EMBL" id="PFNJ01000056">
    <property type="protein sequence ID" value="PIZ42722.1"/>
    <property type="molecule type" value="Genomic_DNA"/>
</dbReference>
<protein>
    <recommendedName>
        <fullName evidence="11">ComEC/Rec2-related protein domain-containing protein</fullName>
    </recommendedName>
</protein>
<evidence type="ECO:0000256" key="3">
    <source>
        <dbReference type="ARBA" id="ARBA00022692"/>
    </source>
</evidence>
<feature type="transmembrane region" description="Helical" evidence="6">
    <location>
        <begin position="275"/>
        <end position="291"/>
    </location>
</feature>
<organism evidence="9 10">
    <name type="scientific">candidate division WWE3 bacterium CG_4_10_14_0_2_um_filter_42_8</name>
    <dbReference type="NCBI Taxonomy" id="1975074"/>
    <lineage>
        <taxon>Bacteria</taxon>
        <taxon>Katanobacteria</taxon>
    </lineage>
</organism>
<keyword evidence="5 6" id="KW-0472">Membrane</keyword>
<dbReference type="PANTHER" id="PTHR30619">
    <property type="entry name" value="DNA INTERNALIZATION/COMPETENCE PROTEIN COMEC/REC2"/>
    <property type="match status" value="1"/>
</dbReference>
<dbReference type="PANTHER" id="PTHR30619:SF7">
    <property type="entry name" value="BETA-LACTAMASE DOMAIN PROTEIN"/>
    <property type="match status" value="1"/>
</dbReference>
<dbReference type="Pfam" id="PF13567">
    <property type="entry name" value="DUF4131"/>
    <property type="match status" value="1"/>
</dbReference>
<evidence type="ECO:0000313" key="10">
    <source>
        <dbReference type="Proteomes" id="UP000230970"/>
    </source>
</evidence>
<feature type="transmembrane region" description="Helical" evidence="6">
    <location>
        <begin position="247"/>
        <end position="269"/>
    </location>
</feature>
<comment type="caution">
    <text evidence="9">The sequence shown here is derived from an EMBL/GenBank/DDBJ whole genome shotgun (WGS) entry which is preliminary data.</text>
</comment>
<evidence type="ECO:0000256" key="1">
    <source>
        <dbReference type="ARBA" id="ARBA00004651"/>
    </source>
</evidence>
<feature type="domain" description="ComEC/Rec2-related protein" evidence="7">
    <location>
        <begin position="223"/>
        <end position="484"/>
    </location>
</feature>
<feature type="transmembrane region" description="Helical" evidence="6">
    <location>
        <begin position="335"/>
        <end position="355"/>
    </location>
</feature>
<feature type="transmembrane region" description="Helical" evidence="6">
    <location>
        <begin position="298"/>
        <end position="323"/>
    </location>
</feature>
<dbReference type="NCBIfam" id="TIGR00360">
    <property type="entry name" value="ComEC_N-term"/>
    <property type="match status" value="1"/>
</dbReference>
<name>A0A2M7TBY6_UNCKA</name>
<dbReference type="InterPro" id="IPR025405">
    <property type="entry name" value="DUF4131"/>
</dbReference>
<dbReference type="InterPro" id="IPR004477">
    <property type="entry name" value="ComEC_N"/>
</dbReference>
<dbReference type="Pfam" id="PF03772">
    <property type="entry name" value="Competence"/>
    <property type="match status" value="1"/>
</dbReference>
<feature type="transmembrane region" description="Helical" evidence="6">
    <location>
        <begin position="404"/>
        <end position="425"/>
    </location>
</feature>
<gene>
    <name evidence="9" type="ORF">COY34_02335</name>
</gene>
<proteinExistence type="predicted"/>
<dbReference type="Proteomes" id="UP000230970">
    <property type="component" value="Unassembled WGS sequence"/>
</dbReference>
<feature type="transmembrane region" description="Helical" evidence="6">
    <location>
        <begin position="6"/>
        <end position="23"/>
    </location>
</feature>
<evidence type="ECO:0000256" key="4">
    <source>
        <dbReference type="ARBA" id="ARBA00022989"/>
    </source>
</evidence>
<sequence length="495" mass="56490">MKMPPLFYTCLFLIFGILINEFFSSNYLWVVIGIVSLAIIFFRVEKKYPKIFFLIFILLLAGGFMRSELFFKDLEKAENQFGNLYGKNIVLSGVVDNIPEKKASSQKVILNKLKMAFSGKEEYLISQPGKVLIKTTKFRNYEYGQILEITGLIEEPQDFDDFDYREYLRQDWIFGILTNPQIQVVGVDSRKQIIRNLFLLKNTIQEKTNRFFPEPQAALLNGMLLGIKSGFDDDFSNNLRQTGLTHIVVVSGTNISILLLLMMSFVSIIGRRKTIFLSLAIIFVYIILVGFNPPALRALIMGGLVLVACLLGRKSAALITLFASGGVMVFLNPMLFKSLSFQLSFLTTLGILLFYQQVNRLLFFVPHLIRENLAITLSAQILIWPLIAQTFSEISVISPLTNALVLPSVFPITLLGIVYVFLSFIFSFSARIIGFVLLLLLDYFVTCVNFFGKFSFASIVLDIRSGTFYLIYYLLILLFYIYIRHKRKDELVADF</sequence>
<feature type="transmembrane region" description="Helical" evidence="6">
    <location>
        <begin position="51"/>
        <end position="71"/>
    </location>
</feature>
<keyword evidence="4 6" id="KW-1133">Transmembrane helix</keyword>
<dbReference type="AlphaFoldDB" id="A0A2M7TBY6"/>
<reference evidence="10" key="1">
    <citation type="submission" date="2017-09" db="EMBL/GenBank/DDBJ databases">
        <title>Depth-based differentiation of microbial function through sediment-hosted aquifers and enrichment of novel symbionts in the deep terrestrial subsurface.</title>
        <authorList>
            <person name="Probst A.J."/>
            <person name="Ladd B."/>
            <person name="Jarett J.K."/>
            <person name="Geller-Mcgrath D.E."/>
            <person name="Sieber C.M.K."/>
            <person name="Emerson J.B."/>
            <person name="Anantharaman K."/>
            <person name="Thomas B.C."/>
            <person name="Malmstrom R."/>
            <person name="Stieglmeier M."/>
            <person name="Klingl A."/>
            <person name="Woyke T."/>
            <person name="Ryan C.M."/>
            <person name="Banfield J.F."/>
        </authorList>
    </citation>
    <scope>NUCLEOTIDE SEQUENCE [LARGE SCALE GENOMIC DNA]</scope>
</reference>
<feature type="transmembrane region" description="Helical" evidence="6">
    <location>
        <begin position="375"/>
        <end position="392"/>
    </location>
</feature>
<accession>A0A2M7TBY6</accession>
<evidence type="ECO:0000256" key="2">
    <source>
        <dbReference type="ARBA" id="ARBA00022475"/>
    </source>
</evidence>
<evidence type="ECO:0000259" key="7">
    <source>
        <dbReference type="Pfam" id="PF03772"/>
    </source>
</evidence>
<feature type="transmembrane region" description="Helical" evidence="6">
    <location>
        <begin position="463"/>
        <end position="483"/>
    </location>
</feature>
<keyword evidence="2" id="KW-1003">Cell membrane</keyword>
<feature type="transmembrane region" description="Helical" evidence="6">
    <location>
        <begin position="432"/>
        <end position="451"/>
    </location>
</feature>
<dbReference type="InterPro" id="IPR052159">
    <property type="entry name" value="Competence_DNA_uptake"/>
</dbReference>
<evidence type="ECO:0000256" key="5">
    <source>
        <dbReference type="ARBA" id="ARBA00023136"/>
    </source>
</evidence>
<evidence type="ECO:0008006" key="11">
    <source>
        <dbReference type="Google" id="ProtNLM"/>
    </source>
</evidence>
<feature type="domain" description="DUF4131" evidence="8">
    <location>
        <begin position="27"/>
        <end position="182"/>
    </location>
</feature>